<dbReference type="Gene3D" id="3.40.50.720">
    <property type="entry name" value="NAD(P)-binding Rossmann-like Domain"/>
    <property type="match status" value="1"/>
</dbReference>
<keyword evidence="2" id="KW-1185">Reference proteome</keyword>
<dbReference type="EMBL" id="MJEQ01000322">
    <property type="protein sequence ID" value="OIT37348.1"/>
    <property type="molecule type" value="Genomic_DNA"/>
</dbReference>
<comment type="caution">
    <text evidence="1">The sequence shown here is derived from an EMBL/GenBank/DDBJ whole genome shotgun (WGS) entry which is preliminary data.</text>
</comment>
<protein>
    <submittedName>
        <fullName evidence="1">Uncharacterized protein</fullName>
    </submittedName>
</protein>
<sequence>MEGFHVDKDHLNHYDGFVDKVAAMLDCENINYKEDQTVGIENAAAALIGIYHGENVGKGVIFVAED</sequence>
<organism evidence="1 2">
    <name type="scientific">Nicotiana attenuata</name>
    <name type="common">Coyote tobacco</name>
    <dbReference type="NCBI Taxonomy" id="49451"/>
    <lineage>
        <taxon>Eukaryota</taxon>
        <taxon>Viridiplantae</taxon>
        <taxon>Streptophyta</taxon>
        <taxon>Embryophyta</taxon>
        <taxon>Tracheophyta</taxon>
        <taxon>Spermatophyta</taxon>
        <taxon>Magnoliopsida</taxon>
        <taxon>eudicotyledons</taxon>
        <taxon>Gunneridae</taxon>
        <taxon>Pentapetalae</taxon>
        <taxon>asterids</taxon>
        <taxon>lamiids</taxon>
        <taxon>Solanales</taxon>
        <taxon>Solanaceae</taxon>
        <taxon>Nicotianoideae</taxon>
        <taxon>Nicotianeae</taxon>
        <taxon>Nicotiana</taxon>
    </lineage>
</organism>
<proteinExistence type="predicted"/>
<reference evidence="1" key="1">
    <citation type="submission" date="2016-11" db="EMBL/GenBank/DDBJ databases">
        <title>The genome of Nicotiana attenuata.</title>
        <authorList>
            <person name="Xu S."/>
            <person name="Brockmoeller T."/>
            <person name="Gaquerel E."/>
            <person name="Navarro A."/>
            <person name="Kuhl H."/>
            <person name="Gase K."/>
            <person name="Ling Z."/>
            <person name="Zhou W."/>
            <person name="Kreitzer C."/>
            <person name="Stanke M."/>
            <person name="Tang H."/>
            <person name="Lyons E."/>
            <person name="Pandey P."/>
            <person name="Pandey S.P."/>
            <person name="Timmermann B."/>
            <person name="Baldwin I.T."/>
        </authorList>
    </citation>
    <scope>NUCLEOTIDE SEQUENCE [LARGE SCALE GENOMIC DNA]</scope>
    <source>
        <strain evidence="1">UT</strain>
    </source>
</reference>
<name>A0A314L6Z2_NICAT</name>
<dbReference type="Gene3D" id="3.90.180.10">
    <property type="entry name" value="Medium-chain alcohol dehydrogenases, catalytic domain"/>
    <property type="match status" value="1"/>
</dbReference>
<dbReference type="Proteomes" id="UP000187609">
    <property type="component" value="Unassembled WGS sequence"/>
</dbReference>
<dbReference type="AlphaFoldDB" id="A0A314L6Z2"/>
<evidence type="ECO:0000313" key="2">
    <source>
        <dbReference type="Proteomes" id="UP000187609"/>
    </source>
</evidence>
<gene>
    <name evidence="1" type="ORF">A4A49_55125</name>
</gene>
<dbReference type="SMR" id="A0A314L6Z2"/>
<accession>A0A314L6Z2</accession>
<dbReference type="Gramene" id="OIT37348">
    <property type="protein sequence ID" value="OIT37348"/>
    <property type="gene ID" value="A4A49_55125"/>
</dbReference>
<evidence type="ECO:0000313" key="1">
    <source>
        <dbReference type="EMBL" id="OIT37348.1"/>
    </source>
</evidence>